<sequence>MKKIFIANHTPPTELGDVIIPKNVSLWSTIPKENIKSYLQPLFEEIESIISDSKESYTIVLAGEPRAVVLFVNHFSQKQNVQCSTTYSVRQSKDEVLPDGSTRKVSFFKFEGLVPFEF</sequence>
<dbReference type="EMBL" id="NIQP01000014">
    <property type="protein sequence ID" value="PPB70056.1"/>
    <property type="molecule type" value="Genomic_DNA"/>
</dbReference>
<evidence type="ECO:0000313" key="2">
    <source>
        <dbReference type="Proteomes" id="UP000239685"/>
    </source>
</evidence>
<accession>A0A855N784</accession>
<dbReference type="RefSeq" id="WP_104068645.1">
    <property type="nucleotide sequence ID" value="NZ_NIQN01000006.1"/>
</dbReference>
<proteinExistence type="predicted"/>
<dbReference type="Proteomes" id="UP000239685">
    <property type="component" value="Unassembled WGS sequence"/>
</dbReference>
<gene>
    <name evidence="1" type="ORF">CDQ78_09280</name>
</gene>
<name>A0A855N784_CAMHY</name>
<dbReference type="AlphaFoldDB" id="A0A855N784"/>
<organism evidence="1 2">
    <name type="scientific">Campylobacter hyointestinalis subsp. hyointestinalis</name>
    <dbReference type="NCBI Taxonomy" id="91352"/>
    <lineage>
        <taxon>Bacteria</taxon>
        <taxon>Pseudomonadati</taxon>
        <taxon>Campylobacterota</taxon>
        <taxon>Epsilonproteobacteria</taxon>
        <taxon>Campylobacterales</taxon>
        <taxon>Campylobacteraceae</taxon>
        <taxon>Campylobacter</taxon>
    </lineage>
</organism>
<evidence type="ECO:0000313" key="1">
    <source>
        <dbReference type="EMBL" id="PPB70056.1"/>
    </source>
</evidence>
<comment type="caution">
    <text evidence="1">The sequence shown here is derived from an EMBL/GenBank/DDBJ whole genome shotgun (WGS) entry which is preliminary data.</text>
</comment>
<reference evidence="1 2" key="1">
    <citation type="submission" date="2017-06" db="EMBL/GenBank/DDBJ databases">
        <title>Updating the genomic taxonomy and epidemiology of Campylobacter hyointestinalis; discovery in New Zealand farmed ruminants.</title>
        <authorList>
            <person name="Wilkinson D.A."/>
            <person name="Fayaz A."/>
            <person name="Biggs P.J."/>
            <person name="Midwinter A.C."/>
        </authorList>
    </citation>
    <scope>NUCLEOTIDE SEQUENCE [LARGE SCALE GENOMIC DNA]</scope>
    <source>
        <strain evidence="1 2">S1614a</strain>
    </source>
</reference>
<protein>
    <submittedName>
        <fullName evidence="1">Uncharacterized protein</fullName>
    </submittedName>
</protein>